<sequence>MRFLSLAGLLAGLSFASAIAAPAQTDLNTSGQLNNPQFRVTDDTNRTVDLLFGEVSRMQSYDDLWARVRAGFAMPELDDPLVEKWENYYASRPDYLNRIIERGGRYLYFVADEVERRGMPMELALLPMIESAYNPKAESSAKAAGMWQFMPATGKQYGLERTWWYDGRRDVVAATDAALDYLGTLHGQFNDWQLALASYNWGENAVARAQAKNTAAGLGTTYSDLRMPNETRNYVPKLMAVRNIIANPSAFGVTLASVPNKPYFAAITTGRHMDVQVAAELSETPVQELLRLNPGFIRPVIAYKDDRKLVVPADKVAAFQRNLANYDKPLLNWQPYVTKRGESFAQLASQFGIDVSELKDINDIGGDASARGQTILVPNIPGLDVSNRQTLVALHENRAADPIDTGASDAPLAVIKYRVARGDTLYNIASRYGMNVADLRKLNQLKGDDVRLGTTLKVASVTRTAAGKKAPIQREYVVKNGDTLASIARKHRVDADDLKRWNPQKLSPGIRLVIYQQPG</sequence>
<reference evidence="4 5" key="1">
    <citation type="submission" date="2021-01" db="EMBL/GenBank/DDBJ databases">
        <title>Draft Genome Sequence and Polyhydroxyalkanoate Biosynthetic Potential of Jeongeupia naejangsanensis Type Strain DSM 24253.</title>
        <authorList>
            <person name="Turrini P."/>
            <person name="Artuso I."/>
            <person name="Lugli G.A."/>
            <person name="Frangipani E."/>
            <person name="Ventura M."/>
            <person name="Visca P."/>
        </authorList>
    </citation>
    <scope>NUCLEOTIDE SEQUENCE [LARGE SCALE GENOMIC DNA]</scope>
    <source>
        <strain evidence="4 5">DSM 24253</strain>
    </source>
</reference>
<dbReference type="InterPro" id="IPR018392">
    <property type="entry name" value="LysM"/>
</dbReference>
<feature type="chain" id="PRO_5046857289" evidence="2">
    <location>
        <begin position="21"/>
        <end position="519"/>
    </location>
</feature>
<dbReference type="InterPro" id="IPR023346">
    <property type="entry name" value="Lysozyme-like_dom_sf"/>
</dbReference>
<evidence type="ECO:0000313" key="4">
    <source>
        <dbReference type="EMBL" id="MBM3116687.1"/>
    </source>
</evidence>
<dbReference type="EMBL" id="JAESND010000006">
    <property type="protein sequence ID" value="MBM3116687.1"/>
    <property type="molecule type" value="Genomic_DNA"/>
</dbReference>
<dbReference type="InterPro" id="IPR000189">
    <property type="entry name" value="Transglyc_AS"/>
</dbReference>
<dbReference type="Proteomes" id="UP000809431">
    <property type="component" value="Unassembled WGS sequence"/>
</dbReference>
<dbReference type="Pfam" id="PF01464">
    <property type="entry name" value="SLT"/>
    <property type="match status" value="1"/>
</dbReference>
<dbReference type="InterPro" id="IPR036779">
    <property type="entry name" value="LysM_dom_sf"/>
</dbReference>
<accession>A0ABS2BM34</accession>
<feature type="domain" description="LysM" evidence="3">
    <location>
        <begin position="415"/>
        <end position="458"/>
    </location>
</feature>
<dbReference type="RefSeq" id="WP_203538927.1">
    <property type="nucleotide sequence ID" value="NZ_JAESND010000006.1"/>
</dbReference>
<dbReference type="CDD" id="cd00118">
    <property type="entry name" value="LysM"/>
    <property type="match status" value="2"/>
</dbReference>
<dbReference type="PANTHER" id="PTHR33734">
    <property type="entry name" value="LYSM DOMAIN-CONTAINING GPI-ANCHORED PROTEIN 2"/>
    <property type="match status" value="1"/>
</dbReference>
<keyword evidence="5" id="KW-1185">Reference proteome</keyword>
<dbReference type="SUPFAM" id="SSF53955">
    <property type="entry name" value="Lysozyme-like"/>
    <property type="match status" value="1"/>
</dbReference>
<dbReference type="SUPFAM" id="SSF54106">
    <property type="entry name" value="LysM domain"/>
    <property type="match status" value="3"/>
</dbReference>
<dbReference type="Gene3D" id="3.10.350.10">
    <property type="entry name" value="LysM domain"/>
    <property type="match status" value="3"/>
</dbReference>
<dbReference type="InterPro" id="IPR008258">
    <property type="entry name" value="Transglycosylase_SLT_dom_1"/>
</dbReference>
<keyword evidence="2" id="KW-0732">Signal</keyword>
<dbReference type="CDD" id="cd16894">
    <property type="entry name" value="MltD-like"/>
    <property type="match status" value="1"/>
</dbReference>
<name>A0ABS2BM34_9NEIS</name>
<gene>
    <name evidence="4" type="ORF">JMJ54_12675</name>
</gene>
<evidence type="ECO:0000256" key="1">
    <source>
        <dbReference type="ARBA" id="ARBA00007734"/>
    </source>
</evidence>
<feature type="domain" description="LysM" evidence="3">
    <location>
        <begin position="334"/>
        <end position="377"/>
    </location>
</feature>
<evidence type="ECO:0000259" key="3">
    <source>
        <dbReference type="PROSITE" id="PS51782"/>
    </source>
</evidence>
<evidence type="ECO:0000313" key="5">
    <source>
        <dbReference type="Proteomes" id="UP000809431"/>
    </source>
</evidence>
<protein>
    <submittedName>
        <fullName evidence="4">LysM peptidoglycan-binding domain-containing protein</fullName>
    </submittedName>
</protein>
<feature type="signal peptide" evidence="2">
    <location>
        <begin position="1"/>
        <end position="20"/>
    </location>
</feature>
<dbReference type="Gene3D" id="1.10.530.10">
    <property type="match status" value="1"/>
</dbReference>
<evidence type="ECO:0000256" key="2">
    <source>
        <dbReference type="SAM" id="SignalP"/>
    </source>
</evidence>
<dbReference type="PANTHER" id="PTHR33734:SF22">
    <property type="entry name" value="MEMBRANE-BOUND LYTIC MUREIN TRANSGLYCOSYLASE D"/>
    <property type="match status" value="1"/>
</dbReference>
<organism evidence="4 5">
    <name type="scientific">Jeongeupia naejangsanensis</name>
    <dbReference type="NCBI Taxonomy" id="613195"/>
    <lineage>
        <taxon>Bacteria</taxon>
        <taxon>Pseudomonadati</taxon>
        <taxon>Pseudomonadota</taxon>
        <taxon>Betaproteobacteria</taxon>
        <taxon>Neisseriales</taxon>
        <taxon>Chitinibacteraceae</taxon>
        <taxon>Jeongeupia</taxon>
    </lineage>
</organism>
<dbReference type="PROSITE" id="PS51782">
    <property type="entry name" value="LYSM"/>
    <property type="match status" value="3"/>
</dbReference>
<comment type="caution">
    <text evidence="4">The sequence shown here is derived from an EMBL/GenBank/DDBJ whole genome shotgun (WGS) entry which is preliminary data.</text>
</comment>
<dbReference type="Pfam" id="PF01476">
    <property type="entry name" value="LysM"/>
    <property type="match status" value="3"/>
</dbReference>
<proteinExistence type="inferred from homology"/>
<dbReference type="PROSITE" id="PS00922">
    <property type="entry name" value="TRANSGLYCOSYLASE"/>
    <property type="match status" value="1"/>
</dbReference>
<feature type="domain" description="LysM" evidence="3">
    <location>
        <begin position="474"/>
        <end position="519"/>
    </location>
</feature>
<dbReference type="SMART" id="SM00257">
    <property type="entry name" value="LysM"/>
    <property type="match status" value="3"/>
</dbReference>
<comment type="similarity">
    <text evidence="1">Belongs to the transglycosylase Slt family.</text>
</comment>